<name>A0ABS0AFK6_9GAMM</name>
<dbReference type="EMBL" id="ARXR01000009">
    <property type="protein sequence ID" value="MBF5052860.1"/>
    <property type="molecule type" value="Genomic_DNA"/>
</dbReference>
<reference evidence="1 2" key="1">
    <citation type="submission" date="2012-09" db="EMBL/GenBank/DDBJ databases">
        <title>Genome Sequence of alkane-degrading Bacterium Alcanivorax venustensis ISO4.</title>
        <authorList>
            <person name="Lai Q."/>
            <person name="Shao Z."/>
        </authorList>
    </citation>
    <scope>NUCLEOTIDE SEQUENCE [LARGE SCALE GENOMIC DNA]</scope>
    <source>
        <strain evidence="1 2">ISO4</strain>
    </source>
</reference>
<proteinExistence type="predicted"/>
<sequence>MNAFNNRPEFPEAPVSPCVSICALDGDDICVGCFRTGREISYWGLLPVEERREVLVRCQQRMAGEPAPCMVTKEQP</sequence>
<dbReference type="PANTHER" id="PTHR35175:SF2">
    <property type="entry name" value="DUF1289 DOMAIN-CONTAINING PROTEIN"/>
    <property type="match status" value="1"/>
</dbReference>
<dbReference type="Proteomes" id="UP000644441">
    <property type="component" value="Unassembled WGS sequence"/>
</dbReference>
<evidence type="ECO:0000313" key="1">
    <source>
        <dbReference type="EMBL" id="MBF5052860.1"/>
    </source>
</evidence>
<evidence type="ECO:0000313" key="2">
    <source>
        <dbReference type="Proteomes" id="UP000644441"/>
    </source>
</evidence>
<organism evidence="1 2">
    <name type="scientific">Alloalcanivorax venustensis ISO4</name>
    <dbReference type="NCBI Taxonomy" id="1177184"/>
    <lineage>
        <taxon>Bacteria</taxon>
        <taxon>Pseudomonadati</taxon>
        <taxon>Pseudomonadota</taxon>
        <taxon>Gammaproteobacteria</taxon>
        <taxon>Oceanospirillales</taxon>
        <taxon>Alcanivoracaceae</taxon>
        <taxon>Alloalcanivorax</taxon>
    </lineage>
</organism>
<gene>
    <name evidence="1" type="ORF">ISO4_01462</name>
</gene>
<dbReference type="Pfam" id="PF06945">
    <property type="entry name" value="DUF1289"/>
    <property type="match status" value="1"/>
</dbReference>
<comment type="caution">
    <text evidence="1">The sequence shown here is derived from an EMBL/GenBank/DDBJ whole genome shotgun (WGS) entry which is preliminary data.</text>
</comment>
<dbReference type="InterPro" id="IPR010710">
    <property type="entry name" value="DUF1289"/>
</dbReference>
<protein>
    <recommendedName>
        <fullName evidence="3">Fe-S protein</fullName>
    </recommendedName>
</protein>
<dbReference type="PANTHER" id="PTHR35175">
    <property type="entry name" value="DUF1289 DOMAIN-CONTAINING PROTEIN"/>
    <property type="match status" value="1"/>
</dbReference>
<accession>A0ABS0AFK6</accession>
<dbReference type="RefSeq" id="WP_194855741.1">
    <property type="nucleotide sequence ID" value="NZ_ARXR01000009.1"/>
</dbReference>
<keyword evidence="2" id="KW-1185">Reference proteome</keyword>
<evidence type="ECO:0008006" key="3">
    <source>
        <dbReference type="Google" id="ProtNLM"/>
    </source>
</evidence>